<dbReference type="Proteomes" id="UP000199409">
    <property type="component" value="Unassembled WGS sequence"/>
</dbReference>
<proteinExistence type="predicted"/>
<name>A0A1H3YXN8_9BACT</name>
<dbReference type="PROSITE" id="PS00125">
    <property type="entry name" value="SER_THR_PHOSPHATASE"/>
    <property type="match status" value="1"/>
</dbReference>
<dbReference type="PANTHER" id="PTHR42850">
    <property type="entry name" value="METALLOPHOSPHOESTERASE"/>
    <property type="match status" value="1"/>
</dbReference>
<dbReference type="PRINTS" id="PR00114">
    <property type="entry name" value="STPHPHTASE"/>
</dbReference>
<dbReference type="SUPFAM" id="SSF56300">
    <property type="entry name" value="Metallo-dependent phosphatases"/>
    <property type="match status" value="1"/>
</dbReference>
<reference evidence="2 3" key="1">
    <citation type="submission" date="2016-10" db="EMBL/GenBank/DDBJ databases">
        <authorList>
            <person name="de Groot N.N."/>
        </authorList>
    </citation>
    <scope>NUCLEOTIDE SEQUENCE [LARGE SCALE GENOMIC DNA]</scope>
    <source>
        <strain evidence="2 3">DSM 7343</strain>
    </source>
</reference>
<evidence type="ECO:0000313" key="2">
    <source>
        <dbReference type="EMBL" id="SEA16226.1"/>
    </source>
</evidence>
<feature type="domain" description="Serine/threonine specific protein phosphatases" evidence="1">
    <location>
        <begin position="65"/>
        <end position="70"/>
    </location>
</feature>
<dbReference type="OrthoDB" id="9807890at2"/>
<sequence>MKRLIAIGDIHGHLSKLDHLLSQVQPTDQDQLVFLGDYIDRGPQSKQVIDALIDLQMEYPKTVFLRGNHEQLFLDALINCGAIEGERLEEMSLSWAQKMRRDTDVACFKRNGGDKTLKSYAVEVVRDNSEEHTLCPKYIMLGEIPQTHIEFLQATQYYFKTPGYIFVHAGVDFRKDKLEEQEIHTLLWDRSLDGWNHDERALVIGHTPVASEDNHPLVTGDLIMLDTGAAYGRALSAMDLLTGEIWQSDHKRGKGQQTL</sequence>
<dbReference type="GO" id="GO:0008803">
    <property type="term" value="F:bis(5'-nucleosyl)-tetraphosphatase (symmetrical) activity"/>
    <property type="evidence" value="ECO:0007669"/>
    <property type="project" value="TreeGrafter"/>
</dbReference>
<dbReference type="EMBL" id="FNQN01000003">
    <property type="protein sequence ID" value="SEA16226.1"/>
    <property type="molecule type" value="Genomic_DNA"/>
</dbReference>
<dbReference type="GO" id="GO:0110154">
    <property type="term" value="P:RNA decapping"/>
    <property type="evidence" value="ECO:0007669"/>
    <property type="project" value="TreeGrafter"/>
</dbReference>
<dbReference type="Gene3D" id="3.60.21.10">
    <property type="match status" value="1"/>
</dbReference>
<dbReference type="RefSeq" id="WP_092346163.1">
    <property type="nucleotide sequence ID" value="NZ_FNQN01000003.1"/>
</dbReference>
<dbReference type="STRING" id="37625.SAMN05660420_01433"/>
<dbReference type="InterPro" id="IPR050126">
    <property type="entry name" value="Ap4A_hydrolase"/>
</dbReference>
<dbReference type="AlphaFoldDB" id="A0A1H3YXN8"/>
<dbReference type="InterPro" id="IPR029052">
    <property type="entry name" value="Metallo-depent_PP-like"/>
</dbReference>
<organism evidence="2 3">
    <name type="scientific">Desulfuromusa kysingii</name>
    <dbReference type="NCBI Taxonomy" id="37625"/>
    <lineage>
        <taxon>Bacteria</taxon>
        <taxon>Pseudomonadati</taxon>
        <taxon>Thermodesulfobacteriota</taxon>
        <taxon>Desulfuromonadia</taxon>
        <taxon>Desulfuromonadales</taxon>
        <taxon>Geopsychrobacteraceae</taxon>
        <taxon>Desulfuromusa</taxon>
    </lineage>
</organism>
<dbReference type="GO" id="GO:0005737">
    <property type="term" value="C:cytoplasm"/>
    <property type="evidence" value="ECO:0007669"/>
    <property type="project" value="TreeGrafter"/>
</dbReference>
<evidence type="ECO:0000259" key="1">
    <source>
        <dbReference type="PROSITE" id="PS00125"/>
    </source>
</evidence>
<evidence type="ECO:0000313" key="3">
    <source>
        <dbReference type="Proteomes" id="UP000199409"/>
    </source>
</evidence>
<dbReference type="CDD" id="cd00144">
    <property type="entry name" value="MPP_PPP_family"/>
    <property type="match status" value="1"/>
</dbReference>
<dbReference type="GO" id="GO:0016791">
    <property type="term" value="F:phosphatase activity"/>
    <property type="evidence" value="ECO:0007669"/>
    <property type="project" value="TreeGrafter"/>
</dbReference>
<keyword evidence="3" id="KW-1185">Reference proteome</keyword>
<dbReference type="InterPro" id="IPR006186">
    <property type="entry name" value="Ser/Thr-sp_prot-phosphatase"/>
</dbReference>
<dbReference type="InterPro" id="IPR004843">
    <property type="entry name" value="Calcineurin-like_PHP"/>
</dbReference>
<accession>A0A1H3YXN8</accession>
<dbReference type="Pfam" id="PF00149">
    <property type="entry name" value="Metallophos"/>
    <property type="match status" value="1"/>
</dbReference>
<gene>
    <name evidence="2" type="ORF">SAMN05660420_01433</name>
</gene>
<protein>
    <submittedName>
        <fullName evidence="2">Serine/threonine protein phosphatase 1</fullName>
    </submittedName>
</protein>
<dbReference type="PANTHER" id="PTHR42850:SF4">
    <property type="entry name" value="ZINC-DEPENDENT ENDOPOLYPHOSPHATASE"/>
    <property type="match status" value="1"/>
</dbReference>